<evidence type="ECO:0000313" key="2">
    <source>
        <dbReference type="EMBL" id="UWX56237.1"/>
    </source>
</evidence>
<dbReference type="PANTHER" id="PTHR43328:SF1">
    <property type="entry name" value="N-ACETYLTRANSFERASE DOMAIN-CONTAINING PROTEIN"/>
    <property type="match status" value="1"/>
</dbReference>
<name>A0ABY5YD38_9FLAO</name>
<keyword evidence="3" id="KW-1185">Reference proteome</keyword>
<proteinExistence type="predicted"/>
<organism evidence="2 3">
    <name type="scientific">Maribacter litopenaei</name>
    <dbReference type="NCBI Taxonomy" id="2976127"/>
    <lineage>
        <taxon>Bacteria</taxon>
        <taxon>Pseudomonadati</taxon>
        <taxon>Bacteroidota</taxon>
        <taxon>Flavobacteriia</taxon>
        <taxon>Flavobacteriales</taxon>
        <taxon>Flavobacteriaceae</taxon>
        <taxon>Maribacter</taxon>
    </lineage>
</organism>
<sequence length="168" mass="19087">MHPRVLLRELKQEDVPIIAELANNIKIFNNVRDAFGHPYTEENAQRFFEHQAESDTEVVFAIETDGKLCGLCGLILQDDVYGKSAEVGYWLGEPFWGKGIATSAIGLLVSHAFKEFKLIRLYAGVFEYNSGSMRVLEKVGFVKEGISRKAVFKNGKFWDEHRYAVLKI</sequence>
<dbReference type="PROSITE" id="PS51186">
    <property type="entry name" value="GNAT"/>
    <property type="match status" value="1"/>
</dbReference>
<dbReference type="SUPFAM" id="SSF55729">
    <property type="entry name" value="Acyl-CoA N-acyltransferases (Nat)"/>
    <property type="match status" value="1"/>
</dbReference>
<accession>A0ABY5YD38</accession>
<feature type="domain" description="N-acetyltransferase" evidence="1">
    <location>
        <begin position="5"/>
        <end position="168"/>
    </location>
</feature>
<dbReference type="Proteomes" id="UP001059209">
    <property type="component" value="Chromosome"/>
</dbReference>
<dbReference type="Pfam" id="PF13302">
    <property type="entry name" value="Acetyltransf_3"/>
    <property type="match status" value="1"/>
</dbReference>
<gene>
    <name evidence="2" type="ORF">NYZ99_08365</name>
</gene>
<reference evidence="2" key="1">
    <citation type="submission" date="2022-09" db="EMBL/GenBank/DDBJ databases">
        <title>Maribacter litopenaei sp. nov., isolated from the intestinal tract of the Pacific White Shrimp, Litopenaeus vannamei.</title>
        <authorList>
            <person name="Kim S.Y."/>
            <person name="Hwang C.Y."/>
        </authorList>
    </citation>
    <scope>NUCLEOTIDE SEQUENCE</scope>
    <source>
        <strain evidence="2">HL-LV01</strain>
    </source>
</reference>
<dbReference type="Gene3D" id="3.40.630.30">
    <property type="match status" value="1"/>
</dbReference>
<dbReference type="InterPro" id="IPR016181">
    <property type="entry name" value="Acyl_CoA_acyltransferase"/>
</dbReference>
<evidence type="ECO:0000259" key="1">
    <source>
        <dbReference type="PROSITE" id="PS51186"/>
    </source>
</evidence>
<dbReference type="InterPro" id="IPR000182">
    <property type="entry name" value="GNAT_dom"/>
</dbReference>
<evidence type="ECO:0000313" key="3">
    <source>
        <dbReference type="Proteomes" id="UP001059209"/>
    </source>
</evidence>
<dbReference type="EMBL" id="CP104205">
    <property type="protein sequence ID" value="UWX56237.1"/>
    <property type="molecule type" value="Genomic_DNA"/>
</dbReference>
<dbReference type="PANTHER" id="PTHR43328">
    <property type="entry name" value="ACETYLTRANSFERASE-RELATED"/>
    <property type="match status" value="1"/>
</dbReference>
<protein>
    <submittedName>
        <fullName evidence="2">GNAT family N-acetyltransferase</fullName>
    </submittedName>
</protein>
<dbReference type="RefSeq" id="WP_260574833.1">
    <property type="nucleotide sequence ID" value="NZ_CP104205.1"/>
</dbReference>